<name>A0A5J4YN89_PORPP</name>
<dbReference type="OrthoDB" id="408373at2759"/>
<dbReference type="EMBL" id="VRMN01000009">
    <property type="protein sequence ID" value="KAA8492645.1"/>
    <property type="molecule type" value="Genomic_DNA"/>
</dbReference>
<dbReference type="Proteomes" id="UP000324585">
    <property type="component" value="Unassembled WGS sequence"/>
</dbReference>
<keyword evidence="1 3" id="KW-0378">Hydrolase</keyword>
<dbReference type="InterPro" id="IPR000073">
    <property type="entry name" value="AB_hydrolase_1"/>
</dbReference>
<dbReference type="GO" id="GO:0016787">
    <property type="term" value="F:hydrolase activity"/>
    <property type="evidence" value="ECO:0007669"/>
    <property type="project" value="UniProtKB-KW"/>
</dbReference>
<evidence type="ECO:0000313" key="3">
    <source>
        <dbReference type="EMBL" id="KAA8492645.1"/>
    </source>
</evidence>
<evidence type="ECO:0000313" key="4">
    <source>
        <dbReference type="Proteomes" id="UP000324585"/>
    </source>
</evidence>
<accession>A0A5J4YN89</accession>
<dbReference type="PRINTS" id="PR00111">
    <property type="entry name" value="ABHYDROLASE"/>
</dbReference>
<comment type="caution">
    <text evidence="3">The sequence shown here is derived from an EMBL/GenBank/DDBJ whole genome shotgun (WGS) entry which is preliminary data.</text>
</comment>
<dbReference type="Pfam" id="PF00561">
    <property type="entry name" value="Abhydrolase_1"/>
    <property type="match status" value="1"/>
</dbReference>
<reference evidence="4" key="1">
    <citation type="journal article" date="2019" name="Nat. Commun.">
        <title>Expansion of phycobilisome linker gene families in mesophilic red algae.</title>
        <authorList>
            <person name="Lee J."/>
            <person name="Kim D."/>
            <person name="Bhattacharya D."/>
            <person name="Yoon H.S."/>
        </authorList>
    </citation>
    <scope>NUCLEOTIDE SEQUENCE [LARGE SCALE GENOMIC DNA]</scope>
    <source>
        <strain evidence="4">CCMP 1328</strain>
    </source>
</reference>
<dbReference type="Gene3D" id="3.40.50.1820">
    <property type="entry name" value="alpha/beta hydrolase"/>
    <property type="match status" value="1"/>
</dbReference>
<dbReference type="PANTHER" id="PTHR43798:SF31">
    <property type="entry name" value="AB HYDROLASE SUPERFAMILY PROTEIN YCLE"/>
    <property type="match status" value="1"/>
</dbReference>
<feature type="domain" description="AB hydrolase-1" evidence="2">
    <location>
        <begin position="75"/>
        <end position="299"/>
    </location>
</feature>
<keyword evidence="4" id="KW-1185">Reference proteome</keyword>
<dbReference type="GO" id="GO:0016020">
    <property type="term" value="C:membrane"/>
    <property type="evidence" value="ECO:0007669"/>
    <property type="project" value="TreeGrafter"/>
</dbReference>
<proteinExistence type="predicted"/>
<evidence type="ECO:0000259" key="2">
    <source>
        <dbReference type="Pfam" id="PF00561"/>
    </source>
</evidence>
<dbReference type="AlphaFoldDB" id="A0A5J4YN89"/>
<evidence type="ECO:0000256" key="1">
    <source>
        <dbReference type="ARBA" id="ARBA00022801"/>
    </source>
</evidence>
<dbReference type="SUPFAM" id="SSF53474">
    <property type="entry name" value="alpha/beta-Hydrolases"/>
    <property type="match status" value="1"/>
</dbReference>
<gene>
    <name evidence="3" type="ORF">FVE85_8152</name>
</gene>
<dbReference type="InterPro" id="IPR029058">
    <property type="entry name" value="AB_hydrolase_fold"/>
</dbReference>
<organism evidence="3 4">
    <name type="scientific">Porphyridium purpureum</name>
    <name type="common">Red alga</name>
    <name type="synonym">Porphyridium cruentum</name>
    <dbReference type="NCBI Taxonomy" id="35688"/>
    <lineage>
        <taxon>Eukaryota</taxon>
        <taxon>Rhodophyta</taxon>
        <taxon>Bangiophyceae</taxon>
        <taxon>Porphyridiales</taxon>
        <taxon>Porphyridiaceae</taxon>
        <taxon>Porphyridium</taxon>
    </lineage>
</organism>
<dbReference type="OMA" id="TWESVWP"/>
<sequence length="315" mass="35449">MAAAFHAHVATLRPWDGRSSKYKCELVNGSHRASGTRCRFGSCVRQVWSMKVETGVANVNGTALYYEVHSSRAKKPLLFLHAFANDARMWDDYLDLLKSFRLFRYDMRGFGRSELPQVDQPYLHSEDLLALLDYLQVEKVRLVAPSMGGAVALEFAADHPERVAAMCLISPSLYGHMWMTMDSIIDISDVEEAGLDALKERFLQIKLLQPTMKNDHARRALQTAMDAYSGWHFHANDPLTRKEPNTIERLSEIRAPVLVIVGEHDGRDFQLIADEIVAGAPDARKYVMEGVGHCASIENVEATKQALLDFLTQVK</sequence>
<dbReference type="PANTHER" id="PTHR43798">
    <property type="entry name" value="MONOACYLGLYCEROL LIPASE"/>
    <property type="match status" value="1"/>
</dbReference>
<dbReference type="InterPro" id="IPR050266">
    <property type="entry name" value="AB_hydrolase_sf"/>
</dbReference>
<protein>
    <submittedName>
        <fullName evidence="3">2-hydroxy-6-oxononadienedioate/2-hydroxy-6-oxononatrienedioate hydrolase</fullName>
    </submittedName>
</protein>